<gene>
    <name evidence="3" type="ORF">SPI_02321</name>
</gene>
<dbReference type="OrthoDB" id="2013972at2759"/>
<reference evidence="3 4" key="1">
    <citation type="journal article" date="2016" name="Genome Biol. Evol.">
        <title>Divergent and convergent evolution of fungal pathogenicity.</title>
        <authorList>
            <person name="Shang Y."/>
            <person name="Xiao G."/>
            <person name="Zheng P."/>
            <person name="Cen K."/>
            <person name="Zhan S."/>
            <person name="Wang C."/>
        </authorList>
    </citation>
    <scope>NUCLEOTIDE SEQUENCE [LARGE SCALE GENOMIC DNA]</scope>
    <source>
        <strain evidence="3 4">RCEF 264</strain>
    </source>
</reference>
<dbReference type="GO" id="GO:0032259">
    <property type="term" value="P:methylation"/>
    <property type="evidence" value="ECO:0007669"/>
    <property type="project" value="UniProtKB-KW"/>
</dbReference>
<feature type="compositionally biased region" description="Low complexity" evidence="2">
    <location>
        <begin position="17"/>
        <end position="30"/>
    </location>
</feature>
<evidence type="ECO:0000256" key="1">
    <source>
        <dbReference type="ARBA" id="ARBA00038158"/>
    </source>
</evidence>
<accession>A0A167XXB3</accession>
<feature type="region of interest" description="Disordered" evidence="2">
    <location>
        <begin position="107"/>
        <end position="129"/>
    </location>
</feature>
<protein>
    <submittedName>
        <fullName evidence="3">Methyltransferase domain-containing protein</fullName>
    </submittedName>
</protein>
<keyword evidence="4" id="KW-1185">Reference proteome</keyword>
<comment type="caution">
    <text evidence="3">The sequence shown here is derived from an EMBL/GenBank/DDBJ whole genome shotgun (WGS) entry which is preliminary data.</text>
</comment>
<organism evidence="3 4">
    <name type="scientific">Niveomyces insectorum RCEF 264</name>
    <dbReference type="NCBI Taxonomy" id="1081102"/>
    <lineage>
        <taxon>Eukaryota</taxon>
        <taxon>Fungi</taxon>
        <taxon>Dikarya</taxon>
        <taxon>Ascomycota</taxon>
        <taxon>Pezizomycotina</taxon>
        <taxon>Sordariomycetes</taxon>
        <taxon>Hypocreomycetidae</taxon>
        <taxon>Hypocreales</taxon>
        <taxon>Cordycipitaceae</taxon>
        <taxon>Niveomyces</taxon>
    </lineage>
</organism>
<evidence type="ECO:0000313" key="4">
    <source>
        <dbReference type="Proteomes" id="UP000076874"/>
    </source>
</evidence>
<comment type="similarity">
    <text evidence="1">Belongs to the methyltransferase superfamily. LaeA methyltransferase family.</text>
</comment>
<evidence type="ECO:0000313" key="3">
    <source>
        <dbReference type="EMBL" id="OAA65534.1"/>
    </source>
</evidence>
<feature type="compositionally biased region" description="Basic and acidic residues" evidence="2">
    <location>
        <begin position="48"/>
        <end position="59"/>
    </location>
</feature>
<dbReference type="InterPro" id="IPR029063">
    <property type="entry name" value="SAM-dependent_MTases_sf"/>
</dbReference>
<sequence length="443" mass="48075">MATHGAPAATEAGHPGEAATAARETANTAEDILRTQEEAQATAVVRGSNEHVEHGHADEPAPAPVPAPKPATDAKVEATAESAAAAAAAVMTGQSHSEDGVAVTAAAAGPSTQPDADAGSTHAPDETRSLSSFSVGLSIDTSEDDAFSDFGDVDQVRSSMSASSSVYDFVEKFGRTYHRYKEGKYLLPNDEQEQNRLDLQHHLATRLLEGKLYLAPIGPVHRVLDIGTGTGLWAVEFAEQHPEADVLGTDLSPIQPAYVPPNLRFEIDDVEDDWLYAHPFDFVHGRYILPSLKDPRATLRRIYDHLRPGGYVEIMETLMVIDAVDDSLQGTVLTRWHQLMLDGVRRLGREPLVPLRCKQWLTELGFVGVTERKFAVPANPWARGDEQKIRGALMLTNLLEAAQGITMAVCAKVYGWSPEAVELFLVDVRAALKDRAHHGYVPM</sequence>
<name>A0A167XXB3_9HYPO</name>
<dbReference type="Gene3D" id="3.40.50.150">
    <property type="entry name" value="Vaccinia Virus protein VP39"/>
    <property type="match status" value="1"/>
</dbReference>
<keyword evidence="3" id="KW-0808">Transferase</keyword>
<dbReference type="Proteomes" id="UP000076874">
    <property type="component" value="Unassembled WGS sequence"/>
</dbReference>
<dbReference type="AlphaFoldDB" id="A0A167XXB3"/>
<dbReference type="STRING" id="1081102.A0A167XXB3"/>
<dbReference type="Pfam" id="PF13489">
    <property type="entry name" value="Methyltransf_23"/>
    <property type="match status" value="1"/>
</dbReference>
<proteinExistence type="inferred from homology"/>
<dbReference type="SUPFAM" id="SSF53335">
    <property type="entry name" value="S-adenosyl-L-methionine-dependent methyltransferases"/>
    <property type="match status" value="1"/>
</dbReference>
<keyword evidence="3" id="KW-0489">Methyltransferase</keyword>
<dbReference type="GO" id="GO:0008168">
    <property type="term" value="F:methyltransferase activity"/>
    <property type="evidence" value="ECO:0007669"/>
    <property type="project" value="UniProtKB-KW"/>
</dbReference>
<dbReference type="PANTHER" id="PTHR43591:SF102">
    <property type="entry name" value="S-ADENOSYL-L-METHIONINE-DEPENDENT METHYLTRANSFERASE"/>
    <property type="match status" value="1"/>
</dbReference>
<dbReference type="CDD" id="cd02440">
    <property type="entry name" value="AdoMet_MTases"/>
    <property type="match status" value="1"/>
</dbReference>
<dbReference type="EMBL" id="AZHD01000003">
    <property type="protein sequence ID" value="OAA65534.1"/>
    <property type="molecule type" value="Genomic_DNA"/>
</dbReference>
<feature type="region of interest" description="Disordered" evidence="2">
    <location>
        <begin position="1"/>
        <end position="78"/>
    </location>
</feature>
<evidence type="ECO:0000256" key="2">
    <source>
        <dbReference type="SAM" id="MobiDB-lite"/>
    </source>
</evidence>
<dbReference type="PANTHER" id="PTHR43591">
    <property type="entry name" value="METHYLTRANSFERASE"/>
    <property type="match status" value="1"/>
</dbReference>